<dbReference type="Gene3D" id="1.10.390.10">
    <property type="entry name" value="Neutral Protease Domain 2"/>
    <property type="match status" value="1"/>
</dbReference>
<dbReference type="GO" id="GO:0008270">
    <property type="term" value="F:zinc ion binding"/>
    <property type="evidence" value="ECO:0007669"/>
    <property type="project" value="InterPro"/>
</dbReference>
<evidence type="ECO:0000313" key="1">
    <source>
        <dbReference type="EMBL" id="MTK21380.1"/>
    </source>
</evidence>
<dbReference type="GO" id="GO:0008237">
    <property type="term" value="F:metallopeptidase activity"/>
    <property type="evidence" value="ECO:0007669"/>
    <property type="project" value="InterPro"/>
</dbReference>
<dbReference type="Pfam" id="PF01433">
    <property type="entry name" value="Peptidase_M1"/>
    <property type="match status" value="1"/>
</dbReference>
<dbReference type="EMBL" id="WMQE01000016">
    <property type="protein sequence ID" value="MTK21380.1"/>
    <property type="molecule type" value="Genomic_DNA"/>
</dbReference>
<organism evidence="1 2">
    <name type="scientific">Turicibacter sanguinis</name>
    <dbReference type="NCBI Taxonomy" id="154288"/>
    <lineage>
        <taxon>Bacteria</taxon>
        <taxon>Bacillati</taxon>
        <taxon>Bacillota</taxon>
        <taxon>Erysipelotrichia</taxon>
        <taxon>Erysipelotrichales</taxon>
        <taxon>Turicibacteraceae</taxon>
        <taxon>Turicibacter</taxon>
    </lineage>
</organism>
<proteinExistence type="predicted"/>
<reference evidence="1 2" key="1">
    <citation type="journal article" date="2019" name="Nat. Med.">
        <title>A library of human gut bacterial isolates paired with longitudinal multiomics data enables mechanistic microbiome research.</title>
        <authorList>
            <person name="Poyet M."/>
            <person name="Groussin M."/>
            <person name="Gibbons S.M."/>
            <person name="Avila-Pacheco J."/>
            <person name="Jiang X."/>
            <person name="Kearney S.M."/>
            <person name="Perrotta A.R."/>
            <person name="Berdy B."/>
            <person name="Zhao S."/>
            <person name="Lieberman T.D."/>
            <person name="Swanson P.K."/>
            <person name="Smith M."/>
            <person name="Roesemann S."/>
            <person name="Alexander J.E."/>
            <person name="Rich S.A."/>
            <person name="Livny J."/>
            <person name="Vlamakis H."/>
            <person name="Clish C."/>
            <person name="Bullock K."/>
            <person name="Deik A."/>
            <person name="Scott J."/>
            <person name="Pierce K.A."/>
            <person name="Xavier R.J."/>
            <person name="Alm E.J."/>
        </authorList>
    </citation>
    <scope>NUCLEOTIDE SEQUENCE [LARGE SCALE GENOMIC DNA]</scope>
    <source>
        <strain evidence="1 2">BIOML-A198</strain>
    </source>
</reference>
<evidence type="ECO:0000313" key="2">
    <source>
        <dbReference type="Proteomes" id="UP000487649"/>
    </source>
</evidence>
<dbReference type="RefSeq" id="WP_006784878.1">
    <property type="nucleotide sequence ID" value="NZ_CAJJOK010000009.1"/>
</dbReference>
<dbReference type="InterPro" id="IPR027268">
    <property type="entry name" value="Peptidase_M4/M1_CTD_sf"/>
</dbReference>
<gene>
    <name evidence="1" type="ORF">GMA92_08100</name>
</gene>
<dbReference type="InterPro" id="IPR014782">
    <property type="entry name" value="Peptidase_M1_dom"/>
</dbReference>
<dbReference type="AlphaFoldDB" id="A0A173RQJ2"/>
<protein>
    <submittedName>
        <fullName evidence="1">Peptidase M1</fullName>
    </submittedName>
</protein>
<sequence>MNRILHYQLSLDVLRHDEKLKGRSIIQIEGESEDSTLFFLLYHELKVLEIRLKQGALLSFEQEIKTVQTNYQVNEIKVFLPQGDIDELEIKYEGTISGYESIFPYIKDSLSPEFSILRNDCLVYPILAKANEESIRLGILNEFHYDIYVTVPMPYVVASGGRFIGVEKTPQFQTYHYKSHRKMWRIDICVAKYQIIETESIRLFVFEEDVKRTYEKVILELNRVFELFEQRFGCCERVVPFSIIEIKEGFGSQAGEDYLLMEEHGFKEGEYDHTHLYHEIGHGWNPRVNHEMRKTRFFDEAFASYFEAIAIKKFYGITRYEEKMESYRQSFLQRVQYDRLNLEPICDYGQYNISYNSYTKGPFVLAALESLMGEATFNRFIQLLIQTSKKHPIDFNDFQKLAENVLSYDLSTFMNDWIYGKEALDALIKRYFDGEGQR</sequence>
<comment type="caution">
    <text evidence="1">The sequence shown here is derived from an EMBL/GenBank/DDBJ whole genome shotgun (WGS) entry which is preliminary data.</text>
</comment>
<name>A0A173RQJ2_9FIRM</name>
<accession>A0A173RQJ2</accession>
<dbReference type="SUPFAM" id="SSF55486">
    <property type="entry name" value="Metalloproteases ('zincins'), catalytic domain"/>
    <property type="match status" value="1"/>
</dbReference>
<dbReference type="Proteomes" id="UP000487649">
    <property type="component" value="Unassembled WGS sequence"/>
</dbReference>
<dbReference type="OrthoDB" id="9814383at2"/>